<name>A0A8J3PD22_9ACTN</name>
<dbReference type="InterPro" id="IPR004675">
    <property type="entry name" value="AhpD_core"/>
</dbReference>
<evidence type="ECO:0000259" key="1">
    <source>
        <dbReference type="Pfam" id="PF02627"/>
    </source>
</evidence>
<evidence type="ECO:0000313" key="3">
    <source>
        <dbReference type="Proteomes" id="UP000630887"/>
    </source>
</evidence>
<comment type="caution">
    <text evidence="2">The sequence shown here is derived from an EMBL/GenBank/DDBJ whole genome shotgun (WGS) entry which is preliminary data.</text>
</comment>
<protein>
    <submittedName>
        <fullName evidence="2">Alkyl hydroperoxide reductase AhpD</fullName>
    </submittedName>
</protein>
<proteinExistence type="predicted"/>
<dbReference type="Proteomes" id="UP000630887">
    <property type="component" value="Unassembled WGS sequence"/>
</dbReference>
<dbReference type="NCBIfam" id="TIGR00778">
    <property type="entry name" value="ahpD_dom"/>
    <property type="match status" value="1"/>
</dbReference>
<dbReference type="InterPro" id="IPR003779">
    <property type="entry name" value="CMD-like"/>
</dbReference>
<dbReference type="Gene3D" id="1.20.1290.10">
    <property type="entry name" value="AhpD-like"/>
    <property type="match status" value="1"/>
</dbReference>
<dbReference type="RefSeq" id="WP_203698570.1">
    <property type="nucleotide sequence ID" value="NZ_BONI01000094.1"/>
</dbReference>
<dbReference type="SUPFAM" id="SSF69118">
    <property type="entry name" value="AhpD-like"/>
    <property type="match status" value="1"/>
</dbReference>
<accession>A0A8J3PD22</accession>
<dbReference type="AlphaFoldDB" id="A0A8J3PD22"/>
<reference evidence="2 3" key="1">
    <citation type="submission" date="2021-01" db="EMBL/GenBank/DDBJ databases">
        <title>Whole genome shotgun sequence of Catellatospora coxensis NBRC 107359.</title>
        <authorList>
            <person name="Komaki H."/>
            <person name="Tamura T."/>
        </authorList>
    </citation>
    <scope>NUCLEOTIDE SEQUENCE [LARGE SCALE GENOMIC DNA]</scope>
    <source>
        <strain evidence="2 3">NBRC 107359</strain>
    </source>
</reference>
<dbReference type="EMBL" id="BONI01000094">
    <property type="protein sequence ID" value="GIG10601.1"/>
    <property type="molecule type" value="Genomic_DNA"/>
</dbReference>
<sequence length="350" mass="35333">MGALLSWATRGATLRHVRHVAPVHPAAATGLVGEVYHQVEAEFGMLAPPIALHSPDPARLAAAWTVLRETLLADGLTTRLDREAVAAAVSAANSCPYCVDVHGGTLTGLGGRDAVDAAGPGGTRLRELTAWAGRPGAAAPFPPAQAPELIGTAVTFHYLNRMVNVFLPDSPLPAALGGTARQAVSRVAARLLGALARGRVAPGGSAGLLPGAALPADLAWARGRPSVAAAFGAAAAAVDEAGRLLPDEVRELVSAQAARLPDGGPGLHAQDWLDGAVSALAPGHRGMARLALLTVFASYRVTPAVVAEAGLADDAALIRLTAWSSMAAARVLGARMHAAGRLGGAVGGPR</sequence>
<dbReference type="GO" id="GO:0051920">
    <property type="term" value="F:peroxiredoxin activity"/>
    <property type="evidence" value="ECO:0007669"/>
    <property type="project" value="InterPro"/>
</dbReference>
<evidence type="ECO:0000313" key="2">
    <source>
        <dbReference type="EMBL" id="GIG10601.1"/>
    </source>
</evidence>
<keyword evidence="3" id="KW-1185">Reference proteome</keyword>
<dbReference type="InterPro" id="IPR029032">
    <property type="entry name" value="AhpD-like"/>
</dbReference>
<feature type="domain" description="Carboxymuconolactone decarboxylase-like" evidence="1">
    <location>
        <begin position="60"/>
        <end position="108"/>
    </location>
</feature>
<gene>
    <name evidence="2" type="ORF">Cco03nite_73010</name>
</gene>
<dbReference type="Pfam" id="PF02627">
    <property type="entry name" value="CMD"/>
    <property type="match status" value="1"/>
</dbReference>
<organism evidence="2 3">
    <name type="scientific">Catellatospora coxensis</name>
    <dbReference type="NCBI Taxonomy" id="310354"/>
    <lineage>
        <taxon>Bacteria</taxon>
        <taxon>Bacillati</taxon>
        <taxon>Actinomycetota</taxon>
        <taxon>Actinomycetes</taxon>
        <taxon>Micromonosporales</taxon>
        <taxon>Micromonosporaceae</taxon>
        <taxon>Catellatospora</taxon>
    </lineage>
</organism>